<feature type="transmembrane region" description="Helical" evidence="5">
    <location>
        <begin position="361"/>
        <end position="378"/>
    </location>
</feature>
<dbReference type="PANTHER" id="PTHR23501">
    <property type="entry name" value="MAJOR FACILITATOR SUPERFAMILY"/>
    <property type="match status" value="1"/>
</dbReference>
<feature type="transmembrane region" description="Helical" evidence="5">
    <location>
        <begin position="177"/>
        <end position="194"/>
    </location>
</feature>
<dbReference type="PANTHER" id="PTHR23501:SF3">
    <property type="entry name" value="MAJOR FACILITATOR SUPERFAMILY (MFS) PROFILE DOMAIN-CONTAINING PROTEIN"/>
    <property type="match status" value="1"/>
</dbReference>
<evidence type="ECO:0000256" key="5">
    <source>
        <dbReference type="SAM" id="Phobius"/>
    </source>
</evidence>
<evidence type="ECO:0000256" key="4">
    <source>
        <dbReference type="ARBA" id="ARBA00023136"/>
    </source>
</evidence>
<feature type="transmembrane region" description="Helical" evidence="5">
    <location>
        <begin position="453"/>
        <end position="475"/>
    </location>
</feature>
<dbReference type="Gene3D" id="1.20.1250.20">
    <property type="entry name" value="MFS general substrate transporter like domains"/>
    <property type="match status" value="2"/>
</dbReference>
<dbReference type="Pfam" id="PF07690">
    <property type="entry name" value="MFS_1"/>
    <property type="match status" value="1"/>
</dbReference>
<gene>
    <name evidence="6" type="ORF">PGQ11_013815</name>
</gene>
<feature type="transmembrane region" description="Helical" evidence="5">
    <location>
        <begin position="206"/>
        <end position="226"/>
    </location>
</feature>
<keyword evidence="7" id="KW-1185">Reference proteome</keyword>
<evidence type="ECO:0000256" key="1">
    <source>
        <dbReference type="ARBA" id="ARBA00004141"/>
    </source>
</evidence>
<evidence type="ECO:0000313" key="7">
    <source>
        <dbReference type="Proteomes" id="UP001390339"/>
    </source>
</evidence>
<dbReference type="InterPro" id="IPR036259">
    <property type="entry name" value="MFS_trans_sf"/>
</dbReference>
<comment type="caution">
    <text evidence="6">The sequence shown here is derived from an EMBL/GenBank/DDBJ whole genome shotgun (WGS) entry which is preliminary data.</text>
</comment>
<evidence type="ECO:0000256" key="2">
    <source>
        <dbReference type="ARBA" id="ARBA00022692"/>
    </source>
</evidence>
<feature type="transmembrane region" description="Helical" evidence="5">
    <location>
        <begin position="398"/>
        <end position="419"/>
    </location>
</feature>
<feature type="transmembrane region" description="Helical" evidence="5">
    <location>
        <begin position="428"/>
        <end position="447"/>
    </location>
</feature>
<keyword evidence="2 5" id="KW-0812">Transmembrane</keyword>
<protein>
    <submittedName>
        <fullName evidence="6">MFS siderochrome iron transporter 1</fullName>
    </submittedName>
</protein>
<keyword evidence="3 5" id="KW-1133">Transmembrane helix</keyword>
<organism evidence="6 7">
    <name type="scientific">Apiospora arundinis</name>
    <dbReference type="NCBI Taxonomy" id="335852"/>
    <lineage>
        <taxon>Eukaryota</taxon>
        <taxon>Fungi</taxon>
        <taxon>Dikarya</taxon>
        <taxon>Ascomycota</taxon>
        <taxon>Pezizomycotina</taxon>
        <taxon>Sordariomycetes</taxon>
        <taxon>Xylariomycetidae</taxon>
        <taxon>Amphisphaeriales</taxon>
        <taxon>Apiosporaceae</taxon>
        <taxon>Apiospora</taxon>
    </lineage>
</organism>
<sequence>MRFFSKQRGPIEAPVVEETPTTRATEPEAAIGTGTGAGDKIQQLNATDGDVSDSDAISASAQEGVKDIEAMTKVWPKSHLILAYVLIWVIYFMNALQQGTVSLLSPYVTSWFGKTSLTAATSVMSSLIGGLFKLALAKVIDLWGRPQGYALMVLFMTLGLIMEAACQNIETYAAAQVFYWVGYNGLSYVISVFVSDTSSLKNRGLMFAFVSSPFIITAWLTGYLAKAFQDGPGIRWCFGSFAIIMPCILMTLWALLIINYRRAKKMGVMPVRAASGRTRWQSFIHYAEEFDILGVFILVAGLALFLLAFNIYSYQTEGWKSPMIICFIIFGGLLIGAFVIWEKYFARVTFIPFHLLMDRTCMGAFIVSGSVFVSFYLWDSYFQPFLIIVNGLSTVHTGYVLNIYTIGSCLWSFVVGWAIRLSGKFKWIAVYFAIPFTILGAGLMIAFREPDVNIGLIIMCQIFIALAGGGIVITEQVAALAATSHQYIAVVLAIEGMFSSVGGAIGSTVATAIWTGVFPGKLEAYLPEEEKANYLTIYGSLEVQQGFPIGSPARDALARAYGETQKLMLIAATVVLIIPWIAAMCWRDINVKKFKQVKGTVA</sequence>
<keyword evidence="4 5" id="KW-0472">Membrane</keyword>
<proteinExistence type="predicted"/>
<feature type="transmembrane region" description="Helical" evidence="5">
    <location>
        <begin position="117"/>
        <end position="136"/>
    </location>
</feature>
<reference evidence="6 7" key="1">
    <citation type="journal article" date="2024" name="IMA Fungus">
        <title>Apiospora arundinis, a panoply of carbohydrate-active enzymes and secondary metabolites.</title>
        <authorList>
            <person name="Sorensen T."/>
            <person name="Petersen C."/>
            <person name="Muurmann A.T."/>
            <person name="Christiansen J.V."/>
            <person name="Brundto M.L."/>
            <person name="Overgaard C.K."/>
            <person name="Boysen A.T."/>
            <person name="Wollenberg R.D."/>
            <person name="Larsen T.O."/>
            <person name="Sorensen J.L."/>
            <person name="Nielsen K.L."/>
            <person name="Sondergaard T.E."/>
        </authorList>
    </citation>
    <scope>NUCLEOTIDE SEQUENCE [LARGE SCALE GENOMIC DNA]</scope>
    <source>
        <strain evidence="6 7">AAU 773</strain>
    </source>
</reference>
<evidence type="ECO:0000256" key="3">
    <source>
        <dbReference type="ARBA" id="ARBA00022989"/>
    </source>
</evidence>
<feature type="transmembrane region" description="Helical" evidence="5">
    <location>
        <begin position="148"/>
        <end position="165"/>
    </location>
</feature>
<dbReference type="EMBL" id="JAPCWZ010000009">
    <property type="protein sequence ID" value="KAK8851336.1"/>
    <property type="molecule type" value="Genomic_DNA"/>
</dbReference>
<feature type="transmembrane region" description="Helical" evidence="5">
    <location>
        <begin position="80"/>
        <end position="97"/>
    </location>
</feature>
<evidence type="ECO:0000313" key="6">
    <source>
        <dbReference type="EMBL" id="KAK8851336.1"/>
    </source>
</evidence>
<feature type="transmembrane region" description="Helical" evidence="5">
    <location>
        <begin position="567"/>
        <end position="586"/>
    </location>
</feature>
<feature type="transmembrane region" description="Helical" evidence="5">
    <location>
        <begin position="321"/>
        <end position="341"/>
    </location>
</feature>
<dbReference type="Proteomes" id="UP001390339">
    <property type="component" value="Unassembled WGS sequence"/>
</dbReference>
<dbReference type="InterPro" id="IPR011701">
    <property type="entry name" value="MFS"/>
</dbReference>
<name>A0ABR2HQH2_9PEZI</name>
<comment type="subcellular location">
    <subcellularLocation>
        <location evidence="1">Membrane</location>
        <topology evidence="1">Multi-pass membrane protein</topology>
    </subcellularLocation>
</comment>
<accession>A0ABR2HQH2</accession>
<feature type="transmembrane region" description="Helical" evidence="5">
    <location>
        <begin position="292"/>
        <end position="315"/>
    </location>
</feature>
<feature type="transmembrane region" description="Helical" evidence="5">
    <location>
        <begin position="238"/>
        <end position="260"/>
    </location>
</feature>
<feature type="transmembrane region" description="Helical" evidence="5">
    <location>
        <begin position="487"/>
        <end position="514"/>
    </location>
</feature>
<dbReference type="SUPFAM" id="SSF103473">
    <property type="entry name" value="MFS general substrate transporter"/>
    <property type="match status" value="2"/>
</dbReference>